<keyword evidence="1" id="KW-1133">Transmembrane helix</keyword>
<reference evidence="3" key="1">
    <citation type="submission" date="2016-10" db="EMBL/GenBank/DDBJ databases">
        <authorList>
            <person name="Varghese N."/>
            <person name="Submissions S."/>
        </authorList>
    </citation>
    <scope>NUCLEOTIDE SEQUENCE [LARGE SCALE GENOMIC DNA]</scope>
    <source>
        <strain evidence="3">CGMCC 4.2126</strain>
    </source>
</reference>
<keyword evidence="1" id="KW-0472">Membrane</keyword>
<sequence>MAAMDRAMHMGRRETHGQVDFRALDRRERLFMSRMPAELALGMILALAGGSLTRVLPGDVVAAYDPYLYGLLVLAMTRGSPQAGWAALNGALTVAGLAAGHFTAHALDHSESMLSHAGDWKVSLGVTLIAFGLTGYLSRRPDTAGDITVGLLSGLLLFTLVAQRAASPSPDVFPAAGSWALLTPLVLGLSIPFLLRPTTGARARTALTALTCVAASSAALLLPPLLQ</sequence>
<dbReference type="AlphaFoldDB" id="A0A1I3R262"/>
<name>A0A1I3R262_9ACTN</name>
<dbReference type="GeneID" id="96298752"/>
<evidence type="ECO:0000313" key="3">
    <source>
        <dbReference type="Proteomes" id="UP000199111"/>
    </source>
</evidence>
<dbReference type="RefSeq" id="WP_143120923.1">
    <property type="nucleotide sequence ID" value="NZ_FOQY01000008.1"/>
</dbReference>
<feature type="transmembrane region" description="Helical" evidence="1">
    <location>
        <begin position="207"/>
        <end position="226"/>
    </location>
</feature>
<protein>
    <submittedName>
        <fullName evidence="2">Uncharacterized protein</fullName>
    </submittedName>
</protein>
<evidence type="ECO:0000313" key="2">
    <source>
        <dbReference type="EMBL" id="SFJ39447.1"/>
    </source>
</evidence>
<feature type="transmembrane region" description="Helical" evidence="1">
    <location>
        <begin position="172"/>
        <end position="195"/>
    </location>
</feature>
<organism evidence="2 3">
    <name type="scientific">Streptosporangium canum</name>
    <dbReference type="NCBI Taxonomy" id="324952"/>
    <lineage>
        <taxon>Bacteria</taxon>
        <taxon>Bacillati</taxon>
        <taxon>Actinomycetota</taxon>
        <taxon>Actinomycetes</taxon>
        <taxon>Streptosporangiales</taxon>
        <taxon>Streptosporangiaceae</taxon>
        <taxon>Streptosporangium</taxon>
    </lineage>
</organism>
<keyword evidence="1" id="KW-0812">Transmembrane</keyword>
<dbReference type="Proteomes" id="UP000199111">
    <property type="component" value="Unassembled WGS sequence"/>
</dbReference>
<proteinExistence type="predicted"/>
<accession>A0A1I3R262</accession>
<feature type="transmembrane region" description="Helical" evidence="1">
    <location>
        <begin position="149"/>
        <end position="166"/>
    </location>
</feature>
<evidence type="ECO:0000256" key="1">
    <source>
        <dbReference type="SAM" id="Phobius"/>
    </source>
</evidence>
<dbReference type="EMBL" id="FOQY01000008">
    <property type="protein sequence ID" value="SFJ39447.1"/>
    <property type="molecule type" value="Genomic_DNA"/>
</dbReference>
<feature type="transmembrane region" description="Helical" evidence="1">
    <location>
        <begin position="120"/>
        <end position="137"/>
    </location>
</feature>
<keyword evidence="3" id="KW-1185">Reference proteome</keyword>
<gene>
    <name evidence="2" type="ORF">SAMN05216275_108225</name>
</gene>